<proteinExistence type="predicted"/>
<dbReference type="PANTHER" id="PTHR40064">
    <property type="entry name" value="MEMBRANE PROTEIN-RELATED"/>
    <property type="match status" value="1"/>
</dbReference>
<dbReference type="Proteomes" id="UP000006443">
    <property type="component" value="Unassembled WGS sequence"/>
</dbReference>
<feature type="transmembrane region" description="Helical" evidence="6">
    <location>
        <begin position="129"/>
        <end position="147"/>
    </location>
</feature>
<comment type="caution">
    <text evidence="8">The sequence shown here is derived from an EMBL/GenBank/DDBJ whole genome shotgun (WGS) entry which is preliminary data.</text>
</comment>
<evidence type="ECO:0000256" key="5">
    <source>
        <dbReference type="ARBA" id="ARBA00023136"/>
    </source>
</evidence>
<feature type="domain" description="Putative aromatic acid exporter C-terminal" evidence="7">
    <location>
        <begin position="154"/>
        <end position="322"/>
    </location>
</feature>
<dbReference type="AlphaFoldDB" id="C0GHW3"/>
<feature type="transmembrane region" description="Helical" evidence="6">
    <location>
        <begin position="56"/>
        <end position="75"/>
    </location>
</feature>
<dbReference type="InterPro" id="IPR010343">
    <property type="entry name" value="ArAE_1"/>
</dbReference>
<keyword evidence="2" id="KW-1003">Cell membrane</keyword>
<evidence type="ECO:0000256" key="2">
    <source>
        <dbReference type="ARBA" id="ARBA00022475"/>
    </source>
</evidence>
<evidence type="ECO:0000256" key="3">
    <source>
        <dbReference type="ARBA" id="ARBA00022692"/>
    </source>
</evidence>
<dbReference type="GO" id="GO:0005886">
    <property type="term" value="C:plasma membrane"/>
    <property type="evidence" value="ECO:0007669"/>
    <property type="project" value="UniProtKB-SubCell"/>
</dbReference>
<feature type="transmembrane region" description="Helical" evidence="6">
    <location>
        <begin position="104"/>
        <end position="123"/>
    </location>
</feature>
<dbReference type="Pfam" id="PF06081">
    <property type="entry name" value="ArAE_1"/>
    <property type="match status" value="1"/>
</dbReference>
<dbReference type="Pfam" id="PF11728">
    <property type="entry name" value="ArAE_1_C"/>
    <property type="match status" value="1"/>
</dbReference>
<evidence type="ECO:0000256" key="1">
    <source>
        <dbReference type="ARBA" id="ARBA00004651"/>
    </source>
</evidence>
<evidence type="ECO:0000313" key="9">
    <source>
        <dbReference type="Proteomes" id="UP000006443"/>
    </source>
</evidence>
<dbReference type="RefSeq" id="WP_008517205.1">
    <property type="nucleotide sequence ID" value="NZ_ACJM01000010.1"/>
</dbReference>
<accession>C0GHW3</accession>
<feature type="transmembrane region" description="Helical" evidence="6">
    <location>
        <begin position="81"/>
        <end position="97"/>
    </location>
</feature>
<evidence type="ECO:0000313" key="8">
    <source>
        <dbReference type="EMBL" id="EEG77037.1"/>
    </source>
</evidence>
<dbReference type="eggNOG" id="COG4129">
    <property type="taxonomic scope" value="Bacteria"/>
</dbReference>
<dbReference type="InterPro" id="IPR052984">
    <property type="entry name" value="UPF0421"/>
</dbReference>
<keyword evidence="3 6" id="KW-0812">Transmembrane</keyword>
<name>C0GHW3_DETAL</name>
<evidence type="ECO:0000256" key="4">
    <source>
        <dbReference type="ARBA" id="ARBA00022989"/>
    </source>
</evidence>
<dbReference type="Gene3D" id="1.20.120.940">
    <property type="entry name" value="Putative aromatic acid exporter, C-terminal domain"/>
    <property type="match status" value="1"/>
</dbReference>
<reference evidence="8 9" key="1">
    <citation type="submission" date="2009-02" db="EMBL/GenBank/DDBJ databases">
        <title>Sequencing of the draft genome and assembly of Dethiobacter alkaliphilus AHT 1.</title>
        <authorList>
            <consortium name="US DOE Joint Genome Institute (JGI-PGF)"/>
            <person name="Lucas S."/>
            <person name="Copeland A."/>
            <person name="Lapidus A."/>
            <person name="Glavina del Rio T."/>
            <person name="Dalin E."/>
            <person name="Tice H."/>
            <person name="Bruce D."/>
            <person name="Goodwin L."/>
            <person name="Pitluck S."/>
            <person name="Larimer F."/>
            <person name="Land M.L."/>
            <person name="Hauser L."/>
            <person name="Muyzer G."/>
        </authorList>
    </citation>
    <scope>NUCLEOTIDE SEQUENCE [LARGE SCALE GENOMIC DNA]</scope>
    <source>
        <strain evidence="8 9">AHT 1</strain>
    </source>
</reference>
<feature type="transmembrane region" description="Helical" evidence="6">
    <location>
        <begin position="20"/>
        <end position="44"/>
    </location>
</feature>
<evidence type="ECO:0000256" key="6">
    <source>
        <dbReference type="SAM" id="Phobius"/>
    </source>
</evidence>
<keyword evidence="4 6" id="KW-1133">Transmembrane helix</keyword>
<dbReference type="EMBL" id="ACJM01000010">
    <property type="protein sequence ID" value="EEG77037.1"/>
    <property type="molecule type" value="Genomic_DNA"/>
</dbReference>
<protein>
    <recommendedName>
        <fullName evidence="7">Putative aromatic acid exporter C-terminal domain-containing protein</fullName>
    </recommendedName>
</protein>
<comment type="subcellular location">
    <subcellularLocation>
        <location evidence="1">Cell membrane</location>
        <topology evidence="1">Multi-pass membrane protein</topology>
    </subcellularLocation>
</comment>
<dbReference type="PANTHER" id="PTHR40064:SF1">
    <property type="entry name" value="MEMBRANE PROTEIN"/>
    <property type="match status" value="1"/>
</dbReference>
<sequence length="355" mass="40195">MPNKFYVGGRIIKTALAVGLSIFIVQSLGFERVTLAAIVAMVTTQRTFYRSIVRSAARLGSVLLGAVLGTLFGLMLGNSPLAFGVVTIFVILSCLRLNWQDNILITAVVAIGIMSSEAASLPMYSVEQFLSALIGAVVALGINFLFAPHHQDDVKTKLQEIELSLSVMMNDVAREMLNTGKAAEDFELRAADIKREIKVGLELSKLFQEEQKFSLTKETQADRYRDALRKFSSQAERLVEMHNLAIRMEDDVPQARPIARLLRLLRRVQIRRLTGRPTHKDLLDTLIINLEADFKEMELPKTRAEFISRSSLVHLFKEIKKYYRRTGELPPVLQEEANIKRKLKKLKERGRERQK</sequence>
<dbReference type="InterPro" id="IPR038323">
    <property type="entry name" value="ArAE_1_C_sf"/>
</dbReference>
<evidence type="ECO:0000259" key="7">
    <source>
        <dbReference type="Pfam" id="PF11728"/>
    </source>
</evidence>
<dbReference type="STRING" id="555088.DealDRAFT_2072"/>
<dbReference type="InterPro" id="IPR021062">
    <property type="entry name" value="ArAE_1_C"/>
</dbReference>
<keyword evidence="5 6" id="KW-0472">Membrane</keyword>
<organism evidence="8 9">
    <name type="scientific">Dethiobacter alkaliphilus AHT 1</name>
    <dbReference type="NCBI Taxonomy" id="555088"/>
    <lineage>
        <taxon>Bacteria</taxon>
        <taxon>Bacillati</taxon>
        <taxon>Bacillota</taxon>
        <taxon>Dethiobacteria</taxon>
        <taxon>Dethiobacterales</taxon>
        <taxon>Dethiobacteraceae</taxon>
        <taxon>Dethiobacter</taxon>
    </lineage>
</organism>
<keyword evidence="9" id="KW-1185">Reference proteome</keyword>
<gene>
    <name evidence="8" type="ORF">DealDRAFT_2072</name>
</gene>